<sequence>MAPSSLSETLRSITSSKLKELKKQGEQYETQKRELLLAAKSCTSELERTLTLLEGACRIDGIRLPDDNLPEADIRWSTELARTRRNQQLLLRQAAKDPALSSELVLDTQHTLLEDLEMRSIRHAHADLFSQLVTEWLSGCSNLNIESAAQGGLEESSPEIIGRKEMHEQRQQWESLVFSKSETGKAEIQHYLSRLFRSEKMVSNAFNDIEGATQGFSLNLWQRRGLFNPASVETAIRGVLQTDLLPEDKAAILTSFRDNKEVLQEVADILNIRYASLESWQWTTIDGSIPVQQRRQLNGRYCVFMDEDVLDALLLHVIGMKWAVHFKKCFTGCFRSAAWERPSRTIPKNDLFRREYFLGMNATSQETVAKIRRKQYEEDFLLTQLPINEAEGVRGYGEEDDNTTAPGRKSPAEIKQTLLHLVVTEALVARHLHPDTPHAIVRSDFQWFGPSLPHGTIFAVLEFFGVSDDWLAFFRKFLQAPLRFAQDGPHGQSQVRQRGVPMSHALSDVFGEVVLFVMDFAVNKASQSYLYRLHDDFWLWGTEDVCLRGWQAMTAFASVMGIEFNSEKTGTVVWKGGADAMTKQSSKGVSTPELGKHDKSVSSDKLSLPKGAVRWGFLRLDAASVRFVIDQSMVDDHIEKLKRQLSHCTSVFSWIQAYNAYMARFFSNNFGQPCNAFGQEHVDSMIDTMVRIQKTIFPDGSVTDYLAKLVKEKYGMTDIPDGVWYWPVRLGGLELRNPLVPLHSMRETMRRLPEEILKRGLEADENAYNAAKLKFEQDGRRGYADHRGSSVPIDVGDEFMSKGEYLQYREEHSIHLGTAYQKLLKIPQQYHMRQTQQLNSWLQDLDDIDTDSSASPPTICKPWTSMDPYWKWILAVYGPQILKKYGSVQIVNAAQVPMGMISVMKANKVRWQG</sequence>
<dbReference type="AlphaFoldDB" id="A0AAN6EKI2"/>
<dbReference type="PANTHER" id="PTHR37015">
    <property type="entry name" value="REVERSE TRANSCRIPTASE DOMAIN-CONTAINING PROTEIN"/>
    <property type="match status" value="1"/>
</dbReference>
<dbReference type="PANTHER" id="PTHR37015:SF2">
    <property type="entry name" value="REVERSE TRANSCRIPTASE DOMAIN-CONTAINING PROTEIN"/>
    <property type="match status" value="1"/>
</dbReference>
<dbReference type="EMBL" id="JAJGCB010000031">
    <property type="protein sequence ID" value="KAJ8986794.1"/>
    <property type="molecule type" value="Genomic_DNA"/>
</dbReference>
<evidence type="ECO:0000313" key="3">
    <source>
        <dbReference type="Proteomes" id="UP001161757"/>
    </source>
</evidence>
<organism evidence="2 3">
    <name type="scientific">Exophiala dermatitidis</name>
    <name type="common">Black yeast-like fungus</name>
    <name type="synonym">Wangiella dermatitidis</name>
    <dbReference type="NCBI Taxonomy" id="5970"/>
    <lineage>
        <taxon>Eukaryota</taxon>
        <taxon>Fungi</taxon>
        <taxon>Dikarya</taxon>
        <taxon>Ascomycota</taxon>
        <taxon>Pezizomycotina</taxon>
        <taxon>Eurotiomycetes</taxon>
        <taxon>Chaetothyriomycetidae</taxon>
        <taxon>Chaetothyriales</taxon>
        <taxon>Herpotrichiellaceae</taxon>
        <taxon>Exophiala</taxon>
    </lineage>
</organism>
<evidence type="ECO:0000313" key="2">
    <source>
        <dbReference type="EMBL" id="KAJ8986794.1"/>
    </source>
</evidence>
<name>A0AAN6EKI2_EXODE</name>
<reference evidence="2" key="1">
    <citation type="submission" date="2023-01" db="EMBL/GenBank/DDBJ databases">
        <title>Exophiala dermititidis isolated from Cystic Fibrosis Patient.</title>
        <authorList>
            <person name="Kurbessoian T."/>
            <person name="Crocker A."/>
            <person name="Murante D."/>
            <person name="Hogan D.A."/>
            <person name="Stajich J.E."/>
        </authorList>
    </citation>
    <scope>NUCLEOTIDE SEQUENCE</scope>
    <source>
        <strain evidence="2">Ex8</strain>
    </source>
</reference>
<feature type="region of interest" description="Disordered" evidence="1">
    <location>
        <begin position="582"/>
        <end position="604"/>
    </location>
</feature>
<proteinExistence type="predicted"/>
<gene>
    <name evidence="2" type="ORF">HRR80_009099</name>
</gene>
<comment type="caution">
    <text evidence="2">The sequence shown here is derived from an EMBL/GenBank/DDBJ whole genome shotgun (WGS) entry which is preliminary data.</text>
</comment>
<protein>
    <recommendedName>
        <fullName evidence="4">Reverse transcriptase domain-containing protein</fullName>
    </recommendedName>
</protein>
<evidence type="ECO:0008006" key="4">
    <source>
        <dbReference type="Google" id="ProtNLM"/>
    </source>
</evidence>
<accession>A0AAN6EKI2</accession>
<dbReference type="Proteomes" id="UP001161757">
    <property type="component" value="Unassembled WGS sequence"/>
</dbReference>
<evidence type="ECO:0000256" key="1">
    <source>
        <dbReference type="SAM" id="MobiDB-lite"/>
    </source>
</evidence>